<keyword evidence="2" id="KW-0472">Membrane</keyword>
<feature type="region of interest" description="Disordered" evidence="1">
    <location>
        <begin position="1"/>
        <end position="66"/>
    </location>
</feature>
<keyword evidence="2 4" id="KW-0812">Transmembrane</keyword>
<dbReference type="AlphaFoldDB" id="A0A7E6D9G4"/>
<evidence type="ECO:0000313" key="3">
    <source>
        <dbReference type="Proteomes" id="UP000504628"/>
    </source>
</evidence>
<reference evidence="4" key="1">
    <citation type="submission" date="2025-08" db="UniProtKB">
        <authorList>
            <consortium name="RefSeq"/>
        </authorList>
    </citation>
    <scope>IDENTIFICATION</scope>
    <source>
        <tissue evidence="4">Muscle</tissue>
    </source>
</reference>
<evidence type="ECO:0000313" key="4">
    <source>
        <dbReference type="RefSeq" id="XP_035875973.1"/>
    </source>
</evidence>
<dbReference type="InterPro" id="IPR029166">
    <property type="entry name" value="WBS28"/>
</dbReference>
<protein>
    <submittedName>
        <fullName evidence="4">Transmembrane protein 270</fullName>
    </submittedName>
</protein>
<feature type="transmembrane region" description="Helical" evidence="2">
    <location>
        <begin position="178"/>
        <end position="201"/>
    </location>
</feature>
<dbReference type="GeneID" id="114491455"/>
<dbReference type="InParanoid" id="A0A7E6D9G4"/>
<feature type="compositionally biased region" description="Basic and acidic residues" evidence="1">
    <location>
        <begin position="29"/>
        <end position="45"/>
    </location>
</feature>
<proteinExistence type="predicted"/>
<dbReference type="FunCoup" id="A0A7E6D9G4">
    <property type="interactions" value="6"/>
</dbReference>
<dbReference type="Proteomes" id="UP000504628">
    <property type="component" value="Chromosome 3"/>
</dbReference>
<dbReference type="Pfam" id="PF15164">
    <property type="entry name" value="WBS28"/>
    <property type="match status" value="1"/>
</dbReference>
<evidence type="ECO:0000256" key="1">
    <source>
        <dbReference type="SAM" id="MobiDB-lite"/>
    </source>
</evidence>
<sequence>MTDPNCMTSPFHQDQNLPGSSLKAQRLWELTKHDLPDPAPKDRTETSSSRPETPGSATARDPMKTQSPNALGLLVQNRVHLYHFLLLKIILFNQWLSGLVQEAQGSCGHQAHPLPRLAACPVDWVLWAGLALTEGPVWLVQRGPRRVWAGMLGCARALGLDLKWLGAWEQLGLSVTTWVDLLLSCLHSLMLAALLLLLLAWRLCWKVHRCSLGWLPSKALLQKRVILEPLALLKRLYWWVESMIVPASWHLAYLITWTTCLASHLLQAAFEHTAQLAQAQVQQAEPQGASRTLYESPLLESLATKPGPVLPEHGNHGE</sequence>
<gene>
    <name evidence="4" type="primary">TMEM270</name>
</gene>
<name>A0A7E6D9G4_9CHIR</name>
<dbReference type="PANTHER" id="PTHR37369">
    <property type="entry name" value="TRANSMEMBRANE PROTEIN 270"/>
    <property type="match status" value="1"/>
</dbReference>
<dbReference type="CTD" id="135886"/>
<dbReference type="PANTHER" id="PTHR37369:SF1">
    <property type="entry name" value="TRANSMEMBRANE PROTEIN 270"/>
    <property type="match status" value="1"/>
</dbReference>
<dbReference type="KEGG" id="pdic:114491455"/>
<organism evidence="3 4">
    <name type="scientific">Phyllostomus discolor</name>
    <name type="common">pale spear-nosed bat</name>
    <dbReference type="NCBI Taxonomy" id="89673"/>
    <lineage>
        <taxon>Eukaryota</taxon>
        <taxon>Metazoa</taxon>
        <taxon>Chordata</taxon>
        <taxon>Craniata</taxon>
        <taxon>Vertebrata</taxon>
        <taxon>Euteleostomi</taxon>
        <taxon>Mammalia</taxon>
        <taxon>Eutheria</taxon>
        <taxon>Laurasiatheria</taxon>
        <taxon>Chiroptera</taxon>
        <taxon>Yangochiroptera</taxon>
        <taxon>Phyllostomidae</taxon>
        <taxon>Phyllostominae</taxon>
        <taxon>Phyllostomus</taxon>
    </lineage>
</organism>
<dbReference type="RefSeq" id="XP_035875973.1">
    <property type="nucleotide sequence ID" value="XM_036020080.1"/>
</dbReference>
<keyword evidence="3" id="KW-1185">Reference proteome</keyword>
<feature type="compositionally biased region" description="Polar residues" evidence="1">
    <location>
        <begin position="1"/>
        <end position="23"/>
    </location>
</feature>
<keyword evidence="2" id="KW-1133">Transmembrane helix</keyword>
<accession>A0A7E6D9G4</accession>
<evidence type="ECO:0000256" key="2">
    <source>
        <dbReference type="SAM" id="Phobius"/>
    </source>
</evidence>
<dbReference type="OrthoDB" id="9837709at2759"/>